<evidence type="ECO:0000313" key="5">
    <source>
        <dbReference type="Proteomes" id="UP000266506"/>
    </source>
</evidence>
<dbReference type="GO" id="GO:0005506">
    <property type="term" value="F:iron ion binding"/>
    <property type="evidence" value="ECO:0007669"/>
    <property type="project" value="InterPro"/>
</dbReference>
<dbReference type="PANTHER" id="PTHR11178:SF1">
    <property type="entry name" value="NFU1 IRON-SULFUR CLUSTER SCAFFOLD HOMOLOG, MITOCHONDRIAL"/>
    <property type="match status" value="1"/>
</dbReference>
<dbReference type="Gene3D" id="3.30.300.130">
    <property type="entry name" value="Fe-S cluster assembly (FSCA)"/>
    <property type="match status" value="1"/>
</dbReference>
<accession>A0A397QT56</accession>
<evidence type="ECO:0000259" key="3">
    <source>
        <dbReference type="Pfam" id="PF01106"/>
    </source>
</evidence>
<dbReference type="FunCoup" id="A0A397QT56">
    <property type="interactions" value="9"/>
</dbReference>
<comment type="caution">
    <text evidence="4">The sequence shown here is derived from an EMBL/GenBank/DDBJ whole genome shotgun (WGS) entry which is preliminary data.</text>
</comment>
<comment type="similarity">
    <text evidence="1">Belongs to the NifU family.</text>
</comment>
<dbReference type="OrthoDB" id="9796965at2"/>
<protein>
    <submittedName>
        <fullName evidence="4">Fe-S cluster biogenesis protein NfuA</fullName>
    </submittedName>
</protein>
<dbReference type="Proteomes" id="UP000266506">
    <property type="component" value="Unassembled WGS sequence"/>
</dbReference>
<dbReference type="PANTHER" id="PTHR11178">
    <property type="entry name" value="IRON-SULFUR CLUSTER SCAFFOLD PROTEIN NFU-RELATED"/>
    <property type="match status" value="1"/>
</dbReference>
<dbReference type="GO" id="GO:0016226">
    <property type="term" value="P:iron-sulfur cluster assembly"/>
    <property type="evidence" value="ECO:0007669"/>
    <property type="project" value="InterPro"/>
</dbReference>
<keyword evidence="5" id="KW-1185">Reference proteome</keyword>
<proteinExistence type="inferred from homology"/>
<evidence type="ECO:0000256" key="1">
    <source>
        <dbReference type="ARBA" id="ARBA00006420"/>
    </source>
</evidence>
<comment type="function">
    <text evidence="2">May be involved in the formation or repair of [Fe-S] clusters present in iron-sulfur proteins.</text>
</comment>
<dbReference type="InterPro" id="IPR034904">
    <property type="entry name" value="FSCA_dom_sf"/>
</dbReference>
<dbReference type="RefSeq" id="WP_119016991.1">
    <property type="nucleotide sequence ID" value="NZ_QXEV01000041.1"/>
</dbReference>
<dbReference type="GO" id="GO:0051536">
    <property type="term" value="F:iron-sulfur cluster binding"/>
    <property type="evidence" value="ECO:0007669"/>
    <property type="project" value="InterPro"/>
</dbReference>
<evidence type="ECO:0000256" key="2">
    <source>
        <dbReference type="ARBA" id="ARBA00049958"/>
    </source>
</evidence>
<feature type="domain" description="NIF system FeS cluster assembly NifU C-terminal" evidence="3">
    <location>
        <begin position="15"/>
        <end position="79"/>
    </location>
</feature>
<dbReference type="AlphaFoldDB" id="A0A397QT56"/>
<dbReference type="Pfam" id="PF01106">
    <property type="entry name" value="NifU"/>
    <property type="match status" value="1"/>
</dbReference>
<gene>
    <name evidence="4" type="ORF">EI71_01951</name>
</gene>
<dbReference type="InParanoid" id="A0A397QT56"/>
<dbReference type="InterPro" id="IPR001075">
    <property type="entry name" value="NIF_FeS_clus_asmbl_NifU_C"/>
</dbReference>
<name>A0A397QT56_9MOLU</name>
<reference evidence="4 5" key="1">
    <citation type="submission" date="2018-08" db="EMBL/GenBank/DDBJ databases">
        <title>Genomic Encyclopedia of Archaeal and Bacterial Type Strains, Phase II (KMG-II): from individual species to whole genera.</title>
        <authorList>
            <person name="Goeker M."/>
        </authorList>
    </citation>
    <scope>NUCLEOTIDE SEQUENCE [LARGE SCALE GENOMIC DNA]</scope>
    <source>
        <strain evidence="4 5">ATCC 27112</strain>
    </source>
</reference>
<organism evidence="4 5">
    <name type="scientific">Anaeroplasma bactoclasticum</name>
    <dbReference type="NCBI Taxonomy" id="2088"/>
    <lineage>
        <taxon>Bacteria</taxon>
        <taxon>Bacillati</taxon>
        <taxon>Mycoplasmatota</taxon>
        <taxon>Mollicutes</taxon>
        <taxon>Anaeroplasmatales</taxon>
        <taxon>Anaeroplasmataceae</taxon>
        <taxon>Anaeroplasma</taxon>
    </lineage>
</organism>
<sequence length="86" mass="9456">MENKGRTTEEILGDIDKVLDKIRPYLNSEGGDIEMLKFEDGIVYVKMMGACVDCGALDSTLTDGVEALLMEYVPEVIGVKNVVDEL</sequence>
<evidence type="ECO:0000313" key="4">
    <source>
        <dbReference type="EMBL" id="RIA64760.1"/>
    </source>
</evidence>
<dbReference type="SUPFAM" id="SSF117916">
    <property type="entry name" value="Fe-S cluster assembly (FSCA) domain-like"/>
    <property type="match status" value="1"/>
</dbReference>
<dbReference type="EMBL" id="QXEV01000041">
    <property type="protein sequence ID" value="RIA64760.1"/>
    <property type="molecule type" value="Genomic_DNA"/>
</dbReference>